<dbReference type="Proteomes" id="UP000886998">
    <property type="component" value="Unassembled WGS sequence"/>
</dbReference>
<evidence type="ECO:0000313" key="2">
    <source>
        <dbReference type="Proteomes" id="UP000886998"/>
    </source>
</evidence>
<comment type="caution">
    <text evidence="1">The sequence shown here is derived from an EMBL/GenBank/DDBJ whole genome shotgun (WGS) entry which is preliminary data.</text>
</comment>
<name>A0A8X6YB36_9ARAC</name>
<protein>
    <submittedName>
        <fullName evidence="1">Uncharacterized protein</fullName>
    </submittedName>
</protein>
<keyword evidence="2" id="KW-1185">Reference proteome</keyword>
<gene>
    <name evidence="1" type="ORF">TNIN_422431</name>
</gene>
<proteinExistence type="predicted"/>
<dbReference type="AlphaFoldDB" id="A0A8X6YB36"/>
<sequence length="99" mass="10955">MSSSDSSESNCDMKSDIEEFGNDFESDSGSNTIIFCKILGVISDSSNDDEVTTSTSDGDIIDEFLPVDTIFSNESNSFLKYLVQNISLLLMRNKLNTFQ</sequence>
<reference evidence="1" key="1">
    <citation type="submission" date="2020-08" db="EMBL/GenBank/DDBJ databases">
        <title>Multicomponent nature underlies the extraordinary mechanical properties of spider dragline silk.</title>
        <authorList>
            <person name="Kono N."/>
            <person name="Nakamura H."/>
            <person name="Mori M."/>
            <person name="Yoshida Y."/>
            <person name="Ohtoshi R."/>
            <person name="Malay A.D."/>
            <person name="Moran D.A.P."/>
            <person name="Tomita M."/>
            <person name="Numata K."/>
            <person name="Arakawa K."/>
        </authorList>
    </citation>
    <scope>NUCLEOTIDE SEQUENCE</scope>
</reference>
<evidence type="ECO:0000313" key="1">
    <source>
        <dbReference type="EMBL" id="GFY68993.1"/>
    </source>
</evidence>
<accession>A0A8X6YB36</accession>
<organism evidence="1 2">
    <name type="scientific">Trichonephila inaurata madagascariensis</name>
    <dbReference type="NCBI Taxonomy" id="2747483"/>
    <lineage>
        <taxon>Eukaryota</taxon>
        <taxon>Metazoa</taxon>
        <taxon>Ecdysozoa</taxon>
        <taxon>Arthropoda</taxon>
        <taxon>Chelicerata</taxon>
        <taxon>Arachnida</taxon>
        <taxon>Araneae</taxon>
        <taxon>Araneomorphae</taxon>
        <taxon>Entelegynae</taxon>
        <taxon>Araneoidea</taxon>
        <taxon>Nephilidae</taxon>
        <taxon>Trichonephila</taxon>
        <taxon>Trichonephila inaurata</taxon>
    </lineage>
</organism>
<dbReference type="EMBL" id="BMAV01017375">
    <property type="protein sequence ID" value="GFY68993.1"/>
    <property type="molecule type" value="Genomic_DNA"/>
</dbReference>